<dbReference type="Pfam" id="PF01263">
    <property type="entry name" value="Aldose_epim"/>
    <property type="match status" value="1"/>
</dbReference>
<protein>
    <recommendedName>
        <fullName evidence="7 11">Aldose 1-epimerase</fullName>
        <ecNumber evidence="6 11">5.1.3.3</ecNumber>
    </recommendedName>
</protein>
<dbReference type="PROSITE" id="PS00545">
    <property type="entry name" value="ALDOSE_1_EPIMERASE"/>
    <property type="match status" value="1"/>
</dbReference>
<comment type="similarity">
    <text evidence="4 11">Belongs to the aldose epimerase family.</text>
</comment>
<name>A0ABV3ZLS7_9BACT</name>
<evidence type="ECO:0000313" key="13">
    <source>
        <dbReference type="Proteomes" id="UP001560573"/>
    </source>
</evidence>
<accession>A0ABV3ZLS7</accession>
<dbReference type="InterPro" id="IPR014718">
    <property type="entry name" value="GH-type_carb-bd"/>
</dbReference>
<evidence type="ECO:0000256" key="10">
    <source>
        <dbReference type="ARBA" id="ARBA00023277"/>
    </source>
</evidence>
<evidence type="ECO:0000256" key="5">
    <source>
        <dbReference type="ARBA" id="ARBA00011245"/>
    </source>
</evidence>
<keyword evidence="9 11" id="KW-0413">Isomerase</keyword>
<evidence type="ECO:0000256" key="2">
    <source>
        <dbReference type="ARBA" id="ARBA00001913"/>
    </source>
</evidence>
<dbReference type="SUPFAM" id="SSF74650">
    <property type="entry name" value="Galactose mutarotase-like"/>
    <property type="match status" value="1"/>
</dbReference>
<dbReference type="InterPro" id="IPR047215">
    <property type="entry name" value="Galactose_mutarotase-like"/>
</dbReference>
<keyword evidence="10 11" id="KW-0119">Carbohydrate metabolism</keyword>
<proteinExistence type="inferred from homology"/>
<evidence type="ECO:0000256" key="3">
    <source>
        <dbReference type="ARBA" id="ARBA00005028"/>
    </source>
</evidence>
<evidence type="ECO:0000256" key="9">
    <source>
        <dbReference type="ARBA" id="ARBA00023235"/>
    </source>
</evidence>
<dbReference type="GO" id="GO:0016853">
    <property type="term" value="F:isomerase activity"/>
    <property type="evidence" value="ECO:0007669"/>
    <property type="project" value="UniProtKB-KW"/>
</dbReference>
<dbReference type="EC" id="5.1.3.3" evidence="6 11"/>
<dbReference type="Gene3D" id="2.70.98.10">
    <property type="match status" value="1"/>
</dbReference>
<evidence type="ECO:0000256" key="11">
    <source>
        <dbReference type="PIRNR" id="PIRNR005096"/>
    </source>
</evidence>
<comment type="subunit">
    <text evidence="5">Monomer.</text>
</comment>
<evidence type="ECO:0000256" key="6">
    <source>
        <dbReference type="ARBA" id="ARBA00013185"/>
    </source>
</evidence>
<dbReference type="PIRSF" id="PIRSF005096">
    <property type="entry name" value="GALM"/>
    <property type="match status" value="1"/>
</dbReference>
<dbReference type="CDD" id="cd09019">
    <property type="entry name" value="galactose_mutarotase_like"/>
    <property type="match status" value="1"/>
</dbReference>
<dbReference type="Proteomes" id="UP001560573">
    <property type="component" value="Unassembled WGS sequence"/>
</dbReference>
<dbReference type="RefSeq" id="WP_369332202.1">
    <property type="nucleotide sequence ID" value="NZ_JAULBC010000010.1"/>
</dbReference>
<dbReference type="PANTHER" id="PTHR10091:SF0">
    <property type="entry name" value="GALACTOSE MUTAROTASE"/>
    <property type="match status" value="1"/>
</dbReference>
<dbReference type="InterPro" id="IPR015443">
    <property type="entry name" value="Aldose_1-epimerase"/>
</dbReference>
<evidence type="ECO:0000256" key="7">
    <source>
        <dbReference type="ARBA" id="ARBA00014165"/>
    </source>
</evidence>
<dbReference type="InterPro" id="IPR008183">
    <property type="entry name" value="Aldose_1/G6P_1-epimerase"/>
</dbReference>
<comment type="caution">
    <text evidence="12">The sequence shown here is derived from an EMBL/GenBank/DDBJ whole genome shotgun (WGS) entry which is preliminary data.</text>
</comment>
<dbReference type="PANTHER" id="PTHR10091">
    <property type="entry name" value="ALDOSE-1-EPIMERASE"/>
    <property type="match status" value="1"/>
</dbReference>
<comment type="catalytic activity">
    <reaction evidence="1 11">
        <text>alpha-D-glucose = beta-D-glucose</text>
        <dbReference type="Rhea" id="RHEA:10264"/>
        <dbReference type="ChEBI" id="CHEBI:15903"/>
        <dbReference type="ChEBI" id="CHEBI:17925"/>
        <dbReference type="EC" id="5.1.3.3"/>
    </reaction>
</comment>
<evidence type="ECO:0000313" key="12">
    <source>
        <dbReference type="EMBL" id="MEX6690787.1"/>
    </source>
</evidence>
<gene>
    <name evidence="12" type="ORF">QTN47_24985</name>
</gene>
<dbReference type="NCBIfam" id="NF008277">
    <property type="entry name" value="PRK11055.1"/>
    <property type="match status" value="1"/>
</dbReference>
<dbReference type="EMBL" id="JAULBC010000010">
    <property type="protein sequence ID" value="MEX6690787.1"/>
    <property type="molecule type" value="Genomic_DNA"/>
</dbReference>
<evidence type="ECO:0000256" key="8">
    <source>
        <dbReference type="ARBA" id="ARBA00022837"/>
    </source>
</evidence>
<keyword evidence="8" id="KW-0106">Calcium</keyword>
<reference evidence="12 13" key="1">
    <citation type="submission" date="2023-07" db="EMBL/GenBank/DDBJ databases">
        <authorList>
            <person name="Lian W.-H."/>
        </authorList>
    </citation>
    <scope>NUCLEOTIDE SEQUENCE [LARGE SCALE GENOMIC DNA]</scope>
    <source>
        <strain evidence="12 13">SYSU DXS3180</strain>
    </source>
</reference>
<dbReference type="InterPro" id="IPR018052">
    <property type="entry name" value="Ald1_epimerase_CS"/>
</dbReference>
<organism evidence="12 13">
    <name type="scientific">Danxiaibacter flavus</name>
    <dbReference type="NCBI Taxonomy" id="3049108"/>
    <lineage>
        <taxon>Bacteria</taxon>
        <taxon>Pseudomonadati</taxon>
        <taxon>Bacteroidota</taxon>
        <taxon>Chitinophagia</taxon>
        <taxon>Chitinophagales</taxon>
        <taxon>Chitinophagaceae</taxon>
        <taxon>Danxiaibacter</taxon>
    </lineage>
</organism>
<dbReference type="InterPro" id="IPR011013">
    <property type="entry name" value="Gal_mutarotase_sf_dom"/>
</dbReference>
<comment type="pathway">
    <text evidence="3 11">Carbohydrate metabolism; hexose metabolism.</text>
</comment>
<keyword evidence="13" id="KW-1185">Reference proteome</keyword>
<evidence type="ECO:0000256" key="1">
    <source>
        <dbReference type="ARBA" id="ARBA00001614"/>
    </source>
</evidence>
<comment type="cofactor">
    <cofactor evidence="2">
        <name>Ca(2+)</name>
        <dbReference type="ChEBI" id="CHEBI:29108"/>
    </cofactor>
</comment>
<evidence type="ECO:0000256" key="4">
    <source>
        <dbReference type="ARBA" id="ARBA00006206"/>
    </source>
</evidence>
<sequence>MIEAANTTKTFSAKLKSAGDNIHNITLQNGALTIEITNIGCSIKAIHMPDKAGKNANIVAGFTESSKYLDNPYYFGSVIGRYANRISKGKFSINGTEYRLSVNNPPNHLHGGFDGFNKKKWEVVSLTQTDSEAGVIFEYNSADGEEGYPGKLVMRVEYLLNSNNELSMLYTAKTDQKTPVNITNHSYFNLSGFENDDITDHLLEIYSSAFSEKGTNNLPTGNLLPVRGTPLDFTEKKSLGKDIDLLADDKGYDHNFVVKIIPTEDMQKVAVLKHTASGRQLSVITDQPGLQLYTANWWDGSLIGYHNKPYKQHGAVALETQFFPDSPNQPAFPNTILSPGDKYKAKTIYAFSVNE</sequence>